<evidence type="ECO:0000256" key="5">
    <source>
        <dbReference type="SAM" id="MobiDB-lite"/>
    </source>
</evidence>
<dbReference type="PANTHER" id="PTHR10394">
    <property type="entry name" value="40S RIBOSOMAL PROTEIN S8"/>
    <property type="match status" value="1"/>
</dbReference>
<evidence type="ECO:0000313" key="6">
    <source>
        <dbReference type="EnsemblPlants" id="Zm00001eb373680_P001"/>
    </source>
</evidence>
<keyword evidence="3 4" id="KW-0687">Ribonucleoprotein</keyword>
<name>A0A804QWL1_MAIZE</name>
<dbReference type="GO" id="GO:0022627">
    <property type="term" value="C:cytosolic small ribosomal subunit"/>
    <property type="evidence" value="ECO:0000318"/>
    <property type="project" value="GO_Central"/>
</dbReference>
<dbReference type="AlphaFoldDB" id="A0A804QWL1"/>
<sequence length="433" mass="48057">MAPDITPSQHLQPDISTPTTSRPGVDLAPTPGDGAHAPPPYPAGSHGSRWARISRITLELSLPISASRGRLPWSLCTYASARPSPLICHSQYLHPHRDDDAQPSATTLPAPVPHPARCDRTAALGPQSHEVAAPPMPTSHATIDPARAASLRSILCERMQNRHQTDIDQRFLRPVASGIAAICSDCAPVRSFGGKGESSHFLSMLELTNIWEKHPLFNSKISTKNNCCCEQGSYLLNPRAQGMVLDMDGYVDPYEEVVAEDDSDNPDEDDSNAESNYKDKSFDLLKFDKHRVRNPDDTFCGPFCPLQEEQGYELGRQPANTKLSSNKTVRRVRVRGGNTKWRALRFDTCNYSWGSEALTRKTRILDVVYIATNNELVRTQTLVKSAIVQVDAAPFKQWYLTHYGVDIGRKKKVSVAKKDDTKTPQQEHVQEIL</sequence>
<keyword evidence="2 4" id="KW-0689">Ribosomal protein</keyword>
<accession>A0A804QWL1</accession>
<proteinExistence type="inferred from homology"/>
<evidence type="ECO:0000256" key="3">
    <source>
        <dbReference type="ARBA" id="ARBA00023274"/>
    </source>
</evidence>
<dbReference type="Pfam" id="PF01201">
    <property type="entry name" value="Ribosomal_S8e"/>
    <property type="match status" value="1"/>
</dbReference>
<dbReference type="FunFam" id="3.10.290.70:FF:000003">
    <property type="entry name" value="40S ribosomal protein S8"/>
    <property type="match status" value="1"/>
</dbReference>
<organism evidence="6 7">
    <name type="scientific">Zea mays</name>
    <name type="common">Maize</name>
    <dbReference type="NCBI Taxonomy" id="4577"/>
    <lineage>
        <taxon>Eukaryota</taxon>
        <taxon>Viridiplantae</taxon>
        <taxon>Streptophyta</taxon>
        <taxon>Embryophyta</taxon>
        <taxon>Tracheophyta</taxon>
        <taxon>Spermatophyta</taxon>
        <taxon>Magnoliopsida</taxon>
        <taxon>Liliopsida</taxon>
        <taxon>Poales</taxon>
        <taxon>Poaceae</taxon>
        <taxon>PACMAD clade</taxon>
        <taxon>Panicoideae</taxon>
        <taxon>Andropogonodae</taxon>
        <taxon>Andropogoneae</taxon>
        <taxon>Tripsacinae</taxon>
        <taxon>Zea</taxon>
    </lineage>
</organism>
<reference evidence="7" key="1">
    <citation type="journal article" date="2009" name="Science">
        <title>The B73 maize genome: complexity, diversity, and dynamics.</title>
        <authorList>
            <person name="Schnable P.S."/>
            <person name="Ware D."/>
            <person name="Fulton R.S."/>
            <person name="Stein J.C."/>
            <person name="Wei F."/>
            <person name="Pasternak S."/>
            <person name="Liang C."/>
            <person name="Zhang J."/>
            <person name="Fulton L."/>
            <person name="Graves T.A."/>
            <person name="Minx P."/>
            <person name="Reily A.D."/>
            <person name="Courtney L."/>
            <person name="Kruchowski S.S."/>
            <person name="Tomlinson C."/>
            <person name="Strong C."/>
            <person name="Delehaunty K."/>
            <person name="Fronick C."/>
            <person name="Courtney B."/>
            <person name="Rock S.M."/>
            <person name="Belter E."/>
            <person name="Du F."/>
            <person name="Kim K."/>
            <person name="Abbott R.M."/>
            <person name="Cotton M."/>
            <person name="Levy A."/>
            <person name="Marchetto P."/>
            <person name="Ochoa K."/>
            <person name="Jackson S.M."/>
            <person name="Gillam B."/>
            <person name="Chen W."/>
            <person name="Yan L."/>
            <person name="Higginbotham J."/>
            <person name="Cardenas M."/>
            <person name="Waligorski J."/>
            <person name="Applebaum E."/>
            <person name="Phelps L."/>
            <person name="Falcone J."/>
            <person name="Kanchi K."/>
            <person name="Thane T."/>
            <person name="Scimone A."/>
            <person name="Thane N."/>
            <person name="Henke J."/>
            <person name="Wang T."/>
            <person name="Ruppert J."/>
            <person name="Shah N."/>
            <person name="Rotter K."/>
            <person name="Hodges J."/>
            <person name="Ingenthron E."/>
            <person name="Cordes M."/>
            <person name="Kohlberg S."/>
            <person name="Sgro J."/>
            <person name="Delgado B."/>
            <person name="Mead K."/>
            <person name="Chinwalla A."/>
            <person name="Leonard S."/>
            <person name="Crouse K."/>
            <person name="Collura K."/>
            <person name="Kudrna D."/>
            <person name="Currie J."/>
            <person name="He R."/>
            <person name="Angelova A."/>
            <person name="Rajasekar S."/>
            <person name="Mueller T."/>
            <person name="Lomeli R."/>
            <person name="Scara G."/>
            <person name="Ko A."/>
            <person name="Delaney K."/>
            <person name="Wissotski M."/>
            <person name="Lopez G."/>
            <person name="Campos D."/>
            <person name="Braidotti M."/>
            <person name="Ashley E."/>
            <person name="Golser W."/>
            <person name="Kim H."/>
            <person name="Lee S."/>
            <person name="Lin J."/>
            <person name="Dujmic Z."/>
            <person name="Kim W."/>
            <person name="Talag J."/>
            <person name="Zuccolo A."/>
            <person name="Fan C."/>
            <person name="Sebastian A."/>
            <person name="Kramer M."/>
            <person name="Spiegel L."/>
            <person name="Nascimento L."/>
            <person name="Zutavern T."/>
            <person name="Miller B."/>
            <person name="Ambroise C."/>
            <person name="Muller S."/>
            <person name="Spooner W."/>
            <person name="Narechania A."/>
            <person name="Ren L."/>
            <person name="Wei S."/>
            <person name="Kumari S."/>
            <person name="Faga B."/>
            <person name="Levy M.J."/>
            <person name="McMahan L."/>
            <person name="Van Buren P."/>
            <person name="Vaughn M.W."/>
            <person name="Ying K."/>
            <person name="Yeh C.-T."/>
            <person name="Emrich S.J."/>
            <person name="Jia Y."/>
            <person name="Kalyanaraman A."/>
            <person name="Hsia A.-P."/>
            <person name="Barbazuk W.B."/>
            <person name="Baucom R.S."/>
            <person name="Brutnell T.P."/>
            <person name="Carpita N.C."/>
            <person name="Chaparro C."/>
            <person name="Chia J.-M."/>
            <person name="Deragon J.-M."/>
            <person name="Estill J.C."/>
            <person name="Fu Y."/>
            <person name="Jeddeloh J.A."/>
            <person name="Han Y."/>
            <person name="Lee H."/>
            <person name="Li P."/>
            <person name="Lisch D.R."/>
            <person name="Liu S."/>
            <person name="Liu Z."/>
            <person name="Nagel D.H."/>
            <person name="McCann M.C."/>
            <person name="SanMiguel P."/>
            <person name="Myers A.M."/>
            <person name="Nettleton D."/>
            <person name="Nguyen J."/>
            <person name="Penning B.W."/>
            <person name="Ponnala L."/>
            <person name="Schneider K.L."/>
            <person name="Schwartz D.C."/>
            <person name="Sharma A."/>
            <person name="Soderlund C."/>
            <person name="Springer N.M."/>
            <person name="Sun Q."/>
            <person name="Wang H."/>
            <person name="Waterman M."/>
            <person name="Westerman R."/>
            <person name="Wolfgruber T.K."/>
            <person name="Yang L."/>
            <person name="Yu Y."/>
            <person name="Zhang L."/>
            <person name="Zhou S."/>
            <person name="Zhu Q."/>
            <person name="Bennetzen J.L."/>
            <person name="Dawe R.K."/>
            <person name="Jiang J."/>
            <person name="Jiang N."/>
            <person name="Presting G.G."/>
            <person name="Wessler S.R."/>
            <person name="Aluru S."/>
            <person name="Martienssen R.A."/>
            <person name="Clifton S.W."/>
            <person name="McCombie W.R."/>
            <person name="Wing R.A."/>
            <person name="Wilson R.K."/>
        </authorList>
    </citation>
    <scope>NUCLEOTIDE SEQUENCE [LARGE SCALE GENOMIC DNA]</scope>
    <source>
        <strain evidence="7">cv. B73</strain>
    </source>
</reference>
<evidence type="ECO:0000256" key="1">
    <source>
        <dbReference type="ARBA" id="ARBA00005257"/>
    </source>
</evidence>
<feature type="region of interest" description="Disordered" evidence="5">
    <location>
        <begin position="1"/>
        <end position="47"/>
    </location>
</feature>
<reference evidence="6" key="2">
    <citation type="submission" date="2019-07" db="EMBL/GenBank/DDBJ databases">
        <authorList>
            <person name="Seetharam A."/>
            <person name="Woodhouse M."/>
            <person name="Cannon E."/>
        </authorList>
    </citation>
    <scope>NUCLEOTIDE SEQUENCE [LARGE SCALE GENOMIC DNA]</scope>
    <source>
        <strain evidence="6">cv. B73</strain>
    </source>
</reference>
<dbReference type="Proteomes" id="UP000007305">
    <property type="component" value="Chromosome 9"/>
</dbReference>
<dbReference type="CDD" id="cd11380">
    <property type="entry name" value="Ribosomal_S8e_like"/>
    <property type="match status" value="1"/>
</dbReference>
<comment type="similarity">
    <text evidence="1 4">Belongs to the eukaryotic ribosomal protein eS8 family.</text>
</comment>
<evidence type="ECO:0000313" key="7">
    <source>
        <dbReference type="Proteomes" id="UP000007305"/>
    </source>
</evidence>
<dbReference type="EnsemblPlants" id="Zm00001eb373680_T001">
    <property type="protein sequence ID" value="Zm00001eb373680_P001"/>
    <property type="gene ID" value="Zm00001eb373680"/>
</dbReference>
<dbReference type="InterPro" id="IPR022309">
    <property type="entry name" value="Ribosomal_Se8/biogenesis_NSA2"/>
</dbReference>
<evidence type="ECO:0000256" key="2">
    <source>
        <dbReference type="ARBA" id="ARBA00022980"/>
    </source>
</evidence>
<dbReference type="GO" id="GO:0006412">
    <property type="term" value="P:translation"/>
    <property type="evidence" value="ECO:0007669"/>
    <property type="project" value="InterPro"/>
</dbReference>
<evidence type="ECO:0000256" key="4">
    <source>
        <dbReference type="RuleBase" id="RU000669"/>
    </source>
</evidence>
<keyword evidence="7" id="KW-1185">Reference proteome</keyword>
<dbReference type="GO" id="GO:0000462">
    <property type="term" value="P:maturation of SSU-rRNA from tricistronic rRNA transcript (SSU-rRNA, 5.8S rRNA, LSU-rRNA)"/>
    <property type="evidence" value="ECO:0000318"/>
    <property type="project" value="GO_Central"/>
</dbReference>
<dbReference type="NCBIfam" id="TIGR00307">
    <property type="entry name" value="eS8"/>
    <property type="match status" value="1"/>
</dbReference>
<dbReference type="GO" id="GO:0003735">
    <property type="term" value="F:structural constituent of ribosome"/>
    <property type="evidence" value="ECO:0000318"/>
    <property type="project" value="GO_Central"/>
</dbReference>
<protein>
    <recommendedName>
        <fullName evidence="4">40S ribosomal protein S8</fullName>
    </recommendedName>
</protein>
<dbReference type="Gene3D" id="3.10.290.70">
    <property type="match status" value="1"/>
</dbReference>
<feature type="compositionally biased region" description="Polar residues" evidence="5">
    <location>
        <begin position="1"/>
        <end position="22"/>
    </location>
</feature>
<feature type="region of interest" description="Disordered" evidence="5">
    <location>
        <begin position="414"/>
        <end position="433"/>
    </location>
</feature>
<reference evidence="6" key="3">
    <citation type="submission" date="2021-05" db="UniProtKB">
        <authorList>
            <consortium name="EnsemblPlants"/>
        </authorList>
    </citation>
    <scope>IDENTIFICATION</scope>
    <source>
        <strain evidence="6">cv. B73</strain>
    </source>
</reference>
<dbReference type="InterPro" id="IPR001047">
    <property type="entry name" value="Ribosomal_eS8"/>
</dbReference>
<dbReference type="InParanoid" id="A0A804QWL1"/>
<dbReference type="Gramene" id="Zm00001eb373680_T001">
    <property type="protein sequence ID" value="Zm00001eb373680_P001"/>
    <property type="gene ID" value="Zm00001eb373680"/>
</dbReference>